<evidence type="ECO:0000313" key="1">
    <source>
        <dbReference type="Ensembl" id="ENSSTUP00000113946.1"/>
    </source>
</evidence>
<keyword evidence="2" id="KW-1185">Reference proteome</keyword>
<name>A0A674F045_SALTR</name>
<dbReference type="AlphaFoldDB" id="A0A674F045"/>
<accession>A0A674F045</accession>
<reference evidence="1" key="1">
    <citation type="submission" date="2025-08" db="UniProtKB">
        <authorList>
            <consortium name="Ensembl"/>
        </authorList>
    </citation>
    <scope>IDENTIFICATION</scope>
</reference>
<dbReference type="OMA" id="YLGRFWI"/>
<dbReference type="Ensembl" id="ENSSTUT00000121949.1">
    <property type="protein sequence ID" value="ENSSTUP00000113946.1"/>
    <property type="gene ID" value="ENSSTUG00000050270.1"/>
</dbReference>
<protein>
    <submittedName>
        <fullName evidence="1">Uncharacterized protein</fullName>
    </submittedName>
</protein>
<reference evidence="1" key="2">
    <citation type="submission" date="2025-09" db="UniProtKB">
        <authorList>
            <consortium name="Ensembl"/>
        </authorList>
    </citation>
    <scope>IDENTIFICATION</scope>
</reference>
<evidence type="ECO:0000313" key="2">
    <source>
        <dbReference type="Proteomes" id="UP000472277"/>
    </source>
</evidence>
<dbReference type="GeneTree" id="ENSGT00900000143393"/>
<proteinExistence type="predicted"/>
<organism evidence="1 2">
    <name type="scientific">Salmo trutta</name>
    <name type="common">Brown trout</name>
    <dbReference type="NCBI Taxonomy" id="8032"/>
    <lineage>
        <taxon>Eukaryota</taxon>
        <taxon>Metazoa</taxon>
        <taxon>Chordata</taxon>
        <taxon>Craniata</taxon>
        <taxon>Vertebrata</taxon>
        <taxon>Euteleostomi</taxon>
        <taxon>Actinopterygii</taxon>
        <taxon>Neopterygii</taxon>
        <taxon>Teleostei</taxon>
        <taxon>Protacanthopterygii</taxon>
        <taxon>Salmoniformes</taxon>
        <taxon>Salmonidae</taxon>
        <taxon>Salmoninae</taxon>
        <taxon>Salmo</taxon>
    </lineage>
</organism>
<dbReference type="InParanoid" id="A0A674F045"/>
<sequence length="120" mass="13167">MLRGASSSSASCRLEGGCPAPPASSRPLFLSIGSALGLARRTLSTRPFHCMPCTIFMALSLSSSFLKVTKANVCFPNSLILCGLRRCFSRNFFRSLKPMNLGRFWISTLKISEVKRSAWT</sequence>
<dbReference type="Proteomes" id="UP000472277">
    <property type="component" value="Chromosome 9"/>
</dbReference>